<dbReference type="PANTHER" id="PTHR30319">
    <property type="entry name" value="PHENYLACETIC ACID REGULATOR-RELATED TRANSCRIPTIONAL REPRESSOR"/>
    <property type="match status" value="1"/>
</dbReference>
<dbReference type="PIRSF" id="PIRSF020623">
    <property type="entry name" value="PaaX"/>
    <property type="match status" value="1"/>
</dbReference>
<evidence type="ECO:0000313" key="5">
    <source>
        <dbReference type="EMBL" id="GAA3561990.1"/>
    </source>
</evidence>
<reference evidence="6" key="1">
    <citation type="journal article" date="2019" name="Int. J. Syst. Evol. Microbiol.">
        <title>The Global Catalogue of Microorganisms (GCM) 10K type strain sequencing project: providing services to taxonomists for standard genome sequencing and annotation.</title>
        <authorList>
            <consortium name="The Broad Institute Genomics Platform"/>
            <consortium name="The Broad Institute Genome Sequencing Center for Infectious Disease"/>
            <person name="Wu L."/>
            <person name="Ma J."/>
        </authorList>
    </citation>
    <scope>NUCLEOTIDE SEQUENCE [LARGE SCALE GENOMIC DNA]</scope>
    <source>
        <strain evidence="6">JCM 16898</strain>
    </source>
</reference>
<dbReference type="Pfam" id="PF07848">
    <property type="entry name" value="PaaX"/>
    <property type="match status" value="1"/>
</dbReference>
<keyword evidence="6" id="KW-1185">Reference proteome</keyword>
<evidence type="ECO:0000259" key="3">
    <source>
        <dbReference type="Pfam" id="PF08223"/>
    </source>
</evidence>
<protein>
    <submittedName>
        <fullName evidence="5">PaaX family transcriptional regulator C-terminal domain-containing protein</fullName>
    </submittedName>
</protein>
<feature type="region of interest" description="Disordered" evidence="1">
    <location>
        <begin position="1"/>
        <end position="34"/>
    </location>
</feature>
<dbReference type="InterPro" id="IPR012906">
    <property type="entry name" value="PaaX-like_N"/>
</dbReference>
<dbReference type="Gene3D" id="3.30.70.2650">
    <property type="match status" value="1"/>
</dbReference>
<dbReference type="PANTHER" id="PTHR30319:SF1">
    <property type="entry name" value="TRANSCRIPTIONAL REPRESSOR PAAX"/>
    <property type="match status" value="1"/>
</dbReference>
<dbReference type="Gene3D" id="1.10.10.10">
    <property type="entry name" value="Winged helix-like DNA-binding domain superfamily/Winged helix DNA-binding domain"/>
    <property type="match status" value="1"/>
</dbReference>
<feature type="domain" description="Transcriptional repressor PaaX-like C-terminal" evidence="3">
    <location>
        <begin position="212"/>
        <end position="294"/>
    </location>
</feature>
<dbReference type="InterPro" id="IPR036388">
    <property type="entry name" value="WH-like_DNA-bd_sf"/>
</dbReference>
<dbReference type="Pfam" id="PF20803">
    <property type="entry name" value="PaaX_M"/>
    <property type="match status" value="1"/>
</dbReference>
<dbReference type="EMBL" id="BAAAZN010000012">
    <property type="protein sequence ID" value="GAA3561990.1"/>
    <property type="molecule type" value="Genomic_DNA"/>
</dbReference>
<feature type="domain" description="Transcriptional repressor PaaX-like central Cas2-like" evidence="4">
    <location>
        <begin position="127"/>
        <end position="208"/>
    </location>
</feature>
<sequence>MKAMAEPATPVTLGHRAKPSGAEPRPKVSRRREVSHASARSLLMTVLGEYVLPRDRPVWTSILVEVLGMLDIEEKSARQSLARSSAEGWLVSDRVGRRVRWSLTPPGRRLLTEGADRIYQFGRDARGWQGRWLMLIVSVPEAKRDLRHRLRTRLTWAGFGSPVAGVWVSPDPRREAEAQQIVAELGLDAQAMSFTAAYGEVGDQESMVARSWDLSDLTDRYEDFIDRFTGLRPAGGQAVLRAQTELVHEWRRFPFLDPQLPGELLPSGWSGTKAAELFHRKHVEWRPAAQDYWDELTANEERA</sequence>
<dbReference type="InterPro" id="IPR048846">
    <property type="entry name" value="PaaX-like_central"/>
</dbReference>
<comment type="caution">
    <text evidence="5">The sequence shown here is derived from an EMBL/GenBank/DDBJ whole genome shotgun (WGS) entry which is preliminary data.</text>
</comment>
<dbReference type="InterPro" id="IPR011965">
    <property type="entry name" value="PaaX_trns_reg"/>
</dbReference>
<dbReference type="Proteomes" id="UP001500689">
    <property type="component" value="Unassembled WGS sequence"/>
</dbReference>
<proteinExistence type="predicted"/>
<gene>
    <name evidence="5" type="ORF">GCM10022222_52170</name>
</gene>
<feature type="domain" description="Transcriptional repressor PaaX-like N-terminal" evidence="2">
    <location>
        <begin position="38"/>
        <end position="104"/>
    </location>
</feature>
<evidence type="ECO:0000313" key="6">
    <source>
        <dbReference type="Proteomes" id="UP001500689"/>
    </source>
</evidence>
<organism evidence="5 6">
    <name type="scientific">Amycolatopsis ultiminotia</name>
    <dbReference type="NCBI Taxonomy" id="543629"/>
    <lineage>
        <taxon>Bacteria</taxon>
        <taxon>Bacillati</taxon>
        <taxon>Actinomycetota</taxon>
        <taxon>Actinomycetes</taxon>
        <taxon>Pseudonocardiales</taxon>
        <taxon>Pseudonocardiaceae</taxon>
        <taxon>Amycolatopsis</taxon>
    </lineage>
</organism>
<evidence type="ECO:0000256" key="1">
    <source>
        <dbReference type="SAM" id="MobiDB-lite"/>
    </source>
</evidence>
<evidence type="ECO:0000259" key="4">
    <source>
        <dbReference type="Pfam" id="PF20803"/>
    </source>
</evidence>
<dbReference type="InterPro" id="IPR013225">
    <property type="entry name" value="PaaX_C"/>
</dbReference>
<accession>A0ABP6X8A3</accession>
<evidence type="ECO:0000259" key="2">
    <source>
        <dbReference type="Pfam" id="PF07848"/>
    </source>
</evidence>
<dbReference type="Gene3D" id="1.20.58.1460">
    <property type="match status" value="1"/>
</dbReference>
<dbReference type="Pfam" id="PF08223">
    <property type="entry name" value="PaaX_C"/>
    <property type="match status" value="1"/>
</dbReference>
<name>A0ABP6X8A3_9PSEU</name>